<feature type="transmembrane region" description="Helical" evidence="8">
    <location>
        <begin position="153"/>
        <end position="172"/>
    </location>
</feature>
<evidence type="ECO:0000256" key="8">
    <source>
        <dbReference type="SAM" id="Phobius"/>
    </source>
</evidence>
<evidence type="ECO:0000256" key="7">
    <source>
        <dbReference type="SAM" id="MobiDB-lite"/>
    </source>
</evidence>
<dbReference type="InterPro" id="IPR002668">
    <property type="entry name" value="CNT_N_dom"/>
</dbReference>
<feature type="transmembrane region" description="Helical" evidence="8">
    <location>
        <begin position="262"/>
        <end position="281"/>
    </location>
</feature>
<gene>
    <name evidence="12" type="ORF">TKK_000661</name>
</gene>
<keyword evidence="5 8" id="KW-1133">Transmembrane helix</keyword>
<comment type="caution">
    <text evidence="12">The sequence shown here is derived from an EMBL/GenBank/DDBJ whole genome shotgun (WGS) entry which is preliminary data.</text>
</comment>
<comment type="subcellular location">
    <subcellularLocation>
        <location evidence="1">Cell membrane</location>
        <topology evidence="1">Multi-pass membrane protein</topology>
    </subcellularLocation>
</comment>
<evidence type="ECO:0000259" key="10">
    <source>
        <dbReference type="Pfam" id="PF07662"/>
    </source>
</evidence>
<reference evidence="12 13" key="1">
    <citation type="journal article" date="2024" name="bioRxiv">
        <title>A reference genome for Trichogramma kaykai: A tiny desert-dwelling parasitoid wasp with competing sex-ratio distorters.</title>
        <authorList>
            <person name="Culotta J."/>
            <person name="Lindsey A.R."/>
        </authorList>
    </citation>
    <scope>NUCLEOTIDE SEQUENCE [LARGE SCALE GENOMIC DNA]</scope>
    <source>
        <strain evidence="12 13">KSX58</strain>
    </source>
</reference>
<dbReference type="GO" id="GO:0005886">
    <property type="term" value="C:plasma membrane"/>
    <property type="evidence" value="ECO:0007669"/>
    <property type="project" value="UniProtKB-SubCell"/>
</dbReference>
<feature type="transmembrane region" description="Helical" evidence="8">
    <location>
        <begin position="66"/>
        <end position="89"/>
    </location>
</feature>
<dbReference type="Pfam" id="PF07662">
    <property type="entry name" value="Nucleos_tra2_C"/>
    <property type="match status" value="1"/>
</dbReference>
<feature type="domain" description="Concentrative nucleoside transporter C-terminal" evidence="10">
    <location>
        <begin position="364"/>
        <end position="572"/>
    </location>
</feature>
<feature type="transmembrane region" description="Helical" evidence="8">
    <location>
        <begin position="517"/>
        <end position="541"/>
    </location>
</feature>
<evidence type="ECO:0000256" key="5">
    <source>
        <dbReference type="ARBA" id="ARBA00022989"/>
    </source>
</evidence>
<evidence type="ECO:0000256" key="4">
    <source>
        <dbReference type="ARBA" id="ARBA00022692"/>
    </source>
</evidence>
<dbReference type="Pfam" id="PF01773">
    <property type="entry name" value="Nucleos_tra2_N"/>
    <property type="match status" value="1"/>
</dbReference>
<protein>
    <recommendedName>
        <fullName evidence="14">Sodium/nucleoside cotransporter</fullName>
    </recommendedName>
</protein>
<evidence type="ECO:0000313" key="12">
    <source>
        <dbReference type="EMBL" id="KAL3407191.1"/>
    </source>
</evidence>
<dbReference type="InterPro" id="IPR011657">
    <property type="entry name" value="CNT_C_dom"/>
</dbReference>
<evidence type="ECO:0000259" key="9">
    <source>
        <dbReference type="Pfam" id="PF01773"/>
    </source>
</evidence>
<sequence>MQTKKMSRRRFETASSQETDKMSRNAGEIPLQRYTNDKKADDTDAGSQKKINTKIEKLIVNNPKTLYYCCLFIINFIAVIYFIFATIYWRSKKAEKEFNWCNGYGLLLLLYCFVYGRLAYNYVLKKVYHSTPERFRSYWSKLNSLTKRRNAEVILLSCIIIAISVFLIIDTWNSKQKLVGLGGVFFIILFGWVFSKHRKEVVWRAIIWGLIIQFLFGLISIRWSIGRSIFQCLSEKVKIFLDFSKSGASSVYSERLVEEGTFAFSVSGQFTISTVSILYHLGIIQYIIKTIGWALYAILSTTVCESFHAATTLFLGMPESFLVIEPYLNELTTSEIHTIMCSCFATTSGTVMAAYISFGAEPIHLLTATLMSAPAGLTIAKLIYPEKQKSSTTFKNIKFKESENFSLLDAIAHGATSAIPLVLGITANLIVFVSAVVFLNSIISWFGYLVGYPEITFELIVSKLFIPVSFLMGVPWDQCESVASLVGLKTMVNEFVAYQKLGILKRDGLLTKRAEAIATYAICGFSNPASIGIMMGSLSSMAPSRKTDIVNTVLRAFVGGCAVCFLTASIAGILIDEESFESHGSL</sequence>
<feature type="transmembrane region" description="Helical" evidence="8">
    <location>
        <begin position="405"/>
        <end position="423"/>
    </location>
</feature>
<evidence type="ECO:0000313" key="13">
    <source>
        <dbReference type="Proteomes" id="UP001627154"/>
    </source>
</evidence>
<feature type="transmembrane region" description="Helical" evidence="8">
    <location>
        <begin position="553"/>
        <end position="575"/>
    </location>
</feature>
<dbReference type="Pfam" id="PF07670">
    <property type="entry name" value="Gate"/>
    <property type="match status" value="1"/>
</dbReference>
<dbReference type="AlphaFoldDB" id="A0ABD2XQ13"/>
<evidence type="ECO:0000256" key="1">
    <source>
        <dbReference type="ARBA" id="ARBA00004651"/>
    </source>
</evidence>
<dbReference type="InterPro" id="IPR008276">
    <property type="entry name" value="C_nuclsd_transpt"/>
</dbReference>
<organism evidence="12 13">
    <name type="scientific">Trichogramma kaykai</name>
    <dbReference type="NCBI Taxonomy" id="54128"/>
    <lineage>
        <taxon>Eukaryota</taxon>
        <taxon>Metazoa</taxon>
        <taxon>Ecdysozoa</taxon>
        <taxon>Arthropoda</taxon>
        <taxon>Hexapoda</taxon>
        <taxon>Insecta</taxon>
        <taxon>Pterygota</taxon>
        <taxon>Neoptera</taxon>
        <taxon>Endopterygota</taxon>
        <taxon>Hymenoptera</taxon>
        <taxon>Apocrita</taxon>
        <taxon>Proctotrupomorpha</taxon>
        <taxon>Chalcidoidea</taxon>
        <taxon>Trichogrammatidae</taxon>
        <taxon>Trichogramma</taxon>
    </lineage>
</organism>
<evidence type="ECO:0000256" key="6">
    <source>
        <dbReference type="ARBA" id="ARBA00023136"/>
    </source>
</evidence>
<dbReference type="InterPro" id="IPR011642">
    <property type="entry name" value="Gate_dom"/>
</dbReference>
<evidence type="ECO:0000259" key="11">
    <source>
        <dbReference type="Pfam" id="PF07670"/>
    </source>
</evidence>
<feature type="transmembrane region" description="Helical" evidence="8">
    <location>
        <begin position="429"/>
        <end position="450"/>
    </location>
</feature>
<dbReference type="PANTHER" id="PTHR10590">
    <property type="entry name" value="SODIUM/NUCLEOSIDE COTRANSPORTER"/>
    <property type="match status" value="1"/>
</dbReference>
<feature type="transmembrane region" description="Helical" evidence="8">
    <location>
        <begin position="457"/>
        <end position="476"/>
    </location>
</feature>
<feature type="transmembrane region" description="Helical" evidence="8">
    <location>
        <begin position="178"/>
        <end position="194"/>
    </location>
</feature>
<comment type="similarity">
    <text evidence="2">Belongs to the concentrative nucleoside transporter (CNT) (TC 2.A.41) family.</text>
</comment>
<keyword evidence="4 8" id="KW-0812">Transmembrane</keyword>
<feature type="domain" description="Nucleoside transporter/FeoB GTPase Gate" evidence="11">
    <location>
        <begin position="275"/>
        <end position="360"/>
    </location>
</feature>
<feature type="transmembrane region" description="Helical" evidence="8">
    <location>
        <begin position="293"/>
        <end position="317"/>
    </location>
</feature>
<dbReference type="EMBL" id="JBJJXI010000014">
    <property type="protein sequence ID" value="KAL3407191.1"/>
    <property type="molecule type" value="Genomic_DNA"/>
</dbReference>
<evidence type="ECO:0000256" key="3">
    <source>
        <dbReference type="ARBA" id="ARBA00022475"/>
    </source>
</evidence>
<accession>A0ABD2XQ13</accession>
<dbReference type="Proteomes" id="UP001627154">
    <property type="component" value="Unassembled WGS sequence"/>
</dbReference>
<feature type="transmembrane region" description="Helical" evidence="8">
    <location>
        <begin position="104"/>
        <end position="124"/>
    </location>
</feature>
<proteinExistence type="inferred from homology"/>
<evidence type="ECO:0008006" key="14">
    <source>
        <dbReference type="Google" id="ProtNLM"/>
    </source>
</evidence>
<feature type="transmembrane region" description="Helical" evidence="8">
    <location>
        <begin position="363"/>
        <end position="384"/>
    </location>
</feature>
<feature type="domain" description="Concentrative nucleoside transporter N-terminal" evidence="9">
    <location>
        <begin position="183"/>
        <end position="253"/>
    </location>
</feature>
<feature type="transmembrane region" description="Helical" evidence="8">
    <location>
        <begin position="201"/>
        <end position="225"/>
    </location>
</feature>
<keyword evidence="13" id="KW-1185">Reference proteome</keyword>
<name>A0ABD2XQ13_9HYME</name>
<keyword evidence="3" id="KW-1003">Cell membrane</keyword>
<keyword evidence="6 8" id="KW-0472">Membrane</keyword>
<evidence type="ECO:0000256" key="2">
    <source>
        <dbReference type="ARBA" id="ARBA00009033"/>
    </source>
</evidence>
<feature type="region of interest" description="Disordered" evidence="7">
    <location>
        <begin position="1"/>
        <end position="46"/>
    </location>
</feature>
<dbReference type="PANTHER" id="PTHR10590:SF4">
    <property type="entry name" value="SOLUTE CARRIER FAMILY 28 MEMBER 3"/>
    <property type="match status" value="1"/>
</dbReference>